<dbReference type="Proteomes" id="UP000008062">
    <property type="component" value="Chromosome 4"/>
</dbReference>
<dbReference type="EMBL" id="CM001199">
    <property type="protein sequence ID" value="EGP88576.1"/>
    <property type="molecule type" value="Genomic_DNA"/>
</dbReference>
<organism evidence="2 3">
    <name type="scientific">Zymoseptoria tritici (strain CBS 115943 / IPO323)</name>
    <name type="common">Speckled leaf blotch fungus</name>
    <name type="synonym">Septoria tritici</name>
    <dbReference type="NCBI Taxonomy" id="336722"/>
    <lineage>
        <taxon>Eukaryota</taxon>
        <taxon>Fungi</taxon>
        <taxon>Dikarya</taxon>
        <taxon>Ascomycota</taxon>
        <taxon>Pezizomycotina</taxon>
        <taxon>Dothideomycetes</taxon>
        <taxon>Dothideomycetidae</taxon>
        <taxon>Mycosphaerellales</taxon>
        <taxon>Mycosphaerellaceae</taxon>
        <taxon>Zymoseptoria</taxon>
    </lineage>
</organism>
<feature type="compositionally biased region" description="Basic and acidic residues" evidence="1">
    <location>
        <begin position="159"/>
        <end position="168"/>
    </location>
</feature>
<feature type="region of interest" description="Disordered" evidence="1">
    <location>
        <begin position="1"/>
        <end position="22"/>
    </location>
</feature>
<feature type="compositionally biased region" description="Basic and acidic residues" evidence="1">
    <location>
        <begin position="205"/>
        <end position="216"/>
    </location>
</feature>
<accession>F9X9X3</accession>
<gene>
    <name evidence="2" type="ORF">MYCGRDRAFT_92242</name>
</gene>
<feature type="compositionally biased region" description="Basic and acidic residues" evidence="1">
    <location>
        <begin position="335"/>
        <end position="354"/>
    </location>
</feature>
<feature type="compositionally biased region" description="Basic residues" evidence="1">
    <location>
        <begin position="366"/>
        <end position="375"/>
    </location>
</feature>
<dbReference type="GeneID" id="13400872"/>
<sequence>MGADMSKTSLTPKEQASCERKGREDILRALGYEDEGNGIFRPATKAAPATAAITIPTLPSALTTATATPTLSPNLTWTPSISGSSNSAPKQFATLVRSTAATSRPAMISQPHSTVTTEETSFGVLVPSGMSLDGQSSGEVVSAIGGGARGNKTQTWRPENTKEREKVDIGTADLAVRDECRTQKPLSDNQSAPDSASMPMPEPPASHEHEFRGKRSSDGFQRIIHDATKCKSNDAYHSQIAGKWWSDIASKGEPQGVFLHTRVIGLLPFPQHSAVDRRGNAKSEEKEKVEEDKKPDTGDDPAEYSGDEPSPSRPSAKKTKMQSEKVKQEEDEEQEKSGGNEKPDTGHDQADRSGNEPSPGGPAPAKKMKSKRSKRMKQESDEDA</sequence>
<feature type="compositionally biased region" description="Basic and acidic residues" evidence="1">
    <location>
        <begin position="274"/>
        <end position="297"/>
    </location>
</feature>
<feature type="region of interest" description="Disordered" evidence="1">
    <location>
        <begin position="143"/>
        <end position="216"/>
    </location>
</feature>
<feature type="region of interest" description="Disordered" evidence="1">
    <location>
        <begin position="274"/>
        <end position="384"/>
    </location>
</feature>
<dbReference type="HOGENOM" id="CLU_720041_0_0_1"/>
<feature type="compositionally biased region" description="Polar residues" evidence="1">
    <location>
        <begin position="1"/>
        <end position="14"/>
    </location>
</feature>
<dbReference type="InParanoid" id="F9X9X3"/>
<dbReference type="RefSeq" id="XP_003853600.1">
    <property type="nucleotide sequence ID" value="XM_003853552.1"/>
</dbReference>
<evidence type="ECO:0000313" key="3">
    <source>
        <dbReference type="Proteomes" id="UP000008062"/>
    </source>
</evidence>
<proteinExistence type="predicted"/>
<keyword evidence="3" id="KW-1185">Reference proteome</keyword>
<dbReference type="KEGG" id="ztr:MYCGRDRAFT_92242"/>
<evidence type="ECO:0000313" key="2">
    <source>
        <dbReference type="EMBL" id="EGP88576.1"/>
    </source>
</evidence>
<protein>
    <submittedName>
        <fullName evidence="2">Uncharacterized protein</fullName>
    </submittedName>
</protein>
<name>F9X9X3_ZYMTI</name>
<dbReference type="AlphaFoldDB" id="F9X9X3"/>
<reference evidence="2 3" key="1">
    <citation type="journal article" date="2011" name="PLoS Genet.">
        <title>Finished genome of the fungal wheat pathogen Mycosphaerella graminicola reveals dispensome structure, chromosome plasticity, and stealth pathogenesis.</title>
        <authorList>
            <person name="Goodwin S.B."/>
            <person name="Ben M'barek S."/>
            <person name="Dhillon B."/>
            <person name="Wittenberg A.H.J."/>
            <person name="Crane C.F."/>
            <person name="Hane J.K."/>
            <person name="Foster A.J."/>
            <person name="Van der Lee T.A.J."/>
            <person name="Grimwood J."/>
            <person name="Aerts A."/>
            <person name="Antoniw J."/>
            <person name="Bailey A."/>
            <person name="Bluhm B."/>
            <person name="Bowler J."/>
            <person name="Bristow J."/>
            <person name="van der Burgt A."/>
            <person name="Canto-Canche B."/>
            <person name="Churchill A.C.L."/>
            <person name="Conde-Ferraez L."/>
            <person name="Cools H.J."/>
            <person name="Coutinho P.M."/>
            <person name="Csukai M."/>
            <person name="Dehal P."/>
            <person name="De Wit P."/>
            <person name="Donzelli B."/>
            <person name="van de Geest H.C."/>
            <person name="van Ham R.C.H.J."/>
            <person name="Hammond-Kosack K.E."/>
            <person name="Henrissat B."/>
            <person name="Kilian A."/>
            <person name="Kobayashi A.K."/>
            <person name="Koopmann E."/>
            <person name="Kourmpetis Y."/>
            <person name="Kuzniar A."/>
            <person name="Lindquist E."/>
            <person name="Lombard V."/>
            <person name="Maliepaard C."/>
            <person name="Martins N."/>
            <person name="Mehrabi R."/>
            <person name="Nap J.P.H."/>
            <person name="Ponomarenko A."/>
            <person name="Rudd J.J."/>
            <person name="Salamov A."/>
            <person name="Schmutz J."/>
            <person name="Schouten H.J."/>
            <person name="Shapiro H."/>
            <person name="Stergiopoulos I."/>
            <person name="Torriani S.F.F."/>
            <person name="Tu H."/>
            <person name="de Vries R.P."/>
            <person name="Waalwijk C."/>
            <person name="Ware S.B."/>
            <person name="Wiebenga A."/>
            <person name="Zwiers L.-H."/>
            <person name="Oliver R.P."/>
            <person name="Grigoriev I.V."/>
            <person name="Kema G.H.J."/>
        </authorList>
    </citation>
    <scope>NUCLEOTIDE SEQUENCE [LARGE SCALE GENOMIC DNA]</scope>
    <source>
        <strain evidence="3">CBS 115943 / IPO323</strain>
    </source>
</reference>
<evidence type="ECO:0000256" key="1">
    <source>
        <dbReference type="SAM" id="MobiDB-lite"/>
    </source>
</evidence>